<evidence type="ECO:0000313" key="6">
    <source>
        <dbReference type="Proteomes" id="UP001642540"/>
    </source>
</evidence>
<organism evidence="5 6">
    <name type="scientific">Orchesella dallaii</name>
    <dbReference type="NCBI Taxonomy" id="48710"/>
    <lineage>
        <taxon>Eukaryota</taxon>
        <taxon>Metazoa</taxon>
        <taxon>Ecdysozoa</taxon>
        <taxon>Arthropoda</taxon>
        <taxon>Hexapoda</taxon>
        <taxon>Collembola</taxon>
        <taxon>Entomobryomorpha</taxon>
        <taxon>Entomobryoidea</taxon>
        <taxon>Orchesellidae</taxon>
        <taxon>Orchesellinae</taxon>
        <taxon>Orchesella</taxon>
    </lineage>
</organism>
<protein>
    <recommendedName>
        <fullName evidence="4">Isopropylmalate dehydrogenase-like domain-containing protein</fullName>
    </recommendedName>
</protein>
<keyword evidence="6" id="KW-1185">Reference proteome</keyword>
<proteinExistence type="inferred from homology"/>
<name>A0ABP1QPW0_9HEXA</name>
<dbReference type="Pfam" id="PF00180">
    <property type="entry name" value="Iso_dh"/>
    <property type="match status" value="1"/>
</dbReference>
<sequence>MAFCSRLFSSSKLYWPSLLGRSNTVFPLTSFQKSVRSTSSSAQEDDFFRSLPRAKYGGRHTVTLLPGLGIGPELSQFVKQLFRVKGVPIIFEEITINPAAEGLEEMDNAITSIRRNGACLKGNVETRSLNPAVVSRNVTLRNTLDLFVSIYHCLSYPGVVARHKDVNVVIVRQNTDGEYAMKEHEAIPGVVECLKVMTRPHAERLATFAFEYAIARRRKRITTVHKANIMKVSDGMFLEVAREVSKQYPDIKHDDMIIDNCCMQLVSNPHQFDVILTTNLYGSIIVNLIAGLIQGQGLLSGQNYSNQYGVFETATRNTGTDIAGKDLANPIAFLSASADMLYYLKLQEHANRLRKAIHHVINVDKIHTRDIGGNALSSDVFAKIYEHM</sequence>
<dbReference type="NCBIfam" id="TIGR00175">
    <property type="entry name" value="mito_nad_idh"/>
    <property type="match status" value="1"/>
</dbReference>
<dbReference type="InterPro" id="IPR004434">
    <property type="entry name" value="Isocitrate_DH_NAD"/>
</dbReference>
<feature type="domain" description="Isopropylmalate dehydrogenase-like" evidence="4">
    <location>
        <begin position="61"/>
        <end position="384"/>
    </location>
</feature>
<gene>
    <name evidence="5" type="ORF">ODALV1_LOCUS12403</name>
</gene>
<keyword evidence="3" id="KW-0809">Transit peptide</keyword>
<evidence type="ECO:0000259" key="4">
    <source>
        <dbReference type="SMART" id="SM01329"/>
    </source>
</evidence>
<dbReference type="Gene3D" id="3.40.718.10">
    <property type="entry name" value="Isopropylmalate Dehydrogenase"/>
    <property type="match status" value="1"/>
</dbReference>
<evidence type="ECO:0000256" key="2">
    <source>
        <dbReference type="ARBA" id="ARBA00022532"/>
    </source>
</evidence>
<keyword evidence="2" id="KW-0816">Tricarboxylic acid cycle</keyword>
<comment type="similarity">
    <text evidence="1">Belongs to the isocitrate and isopropylmalate dehydrogenases family.</text>
</comment>
<dbReference type="Proteomes" id="UP001642540">
    <property type="component" value="Unassembled WGS sequence"/>
</dbReference>
<dbReference type="PANTHER" id="PTHR11835">
    <property type="entry name" value="DECARBOXYLATING DEHYDROGENASES-ISOCITRATE, ISOPROPYLMALATE, TARTRATE"/>
    <property type="match status" value="1"/>
</dbReference>
<dbReference type="EMBL" id="CAXLJM020000038">
    <property type="protein sequence ID" value="CAL8106588.1"/>
    <property type="molecule type" value="Genomic_DNA"/>
</dbReference>
<evidence type="ECO:0000313" key="5">
    <source>
        <dbReference type="EMBL" id="CAL8106588.1"/>
    </source>
</evidence>
<evidence type="ECO:0000256" key="3">
    <source>
        <dbReference type="ARBA" id="ARBA00022946"/>
    </source>
</evidence>
<dbReference type="InterPro" id="IPR024084">
    <property type="entry name" value="IsoPropMal-DH-like_dom"/>
</dbReference>
<accession>A0ABP1QPW0</accession>
<dbReference type="SUPFAM" id="SSF53659">
    <property type="entry name" value="Isocitrate/Isopropylmalate dehydrogenase-like"/>
    <property type="match status" value="1"/>
</dbReference>
<dbReference type="SMART" id="SM01329">
    <property type="entry name" value="Iso_dh"/>
    <property type="match status" value="1"/>
</dbReference>
<evidence type="ECO:0000256" key="1">
    <source>
        <dbReference type="ARBA" id="ARBA00007769"/>
    </source>
</evidence>
<reference evidence="5 6" key="1">
    <citation type="submission" date="2024-08" db="EMBL/GenBank/DDBJ databases">
        <authorList>
            <person name="Cucini C."/>
            <person name="Frati F."/>
        </authorList>
    </citation>
    <scope>NUCLEOTIDE SEQUENCE [LARGE SCALE GENOMIC DNA]</scope>
</reference>
<comment type="caution">
    <text evidence="5">The sequence shown here is derived from an EMBL/GenBank/DDBJ whole genome shotgun (WGS) entry which is preliminary data.</text>
</comment>
<dbReference type="PANTHER" id="PTHR11835:SF60">
    <property type="entry name" value="ISOCITRATE DEHYDROGENASE [NAD] SUBUNIT, MITOCHONDRIAL"/>
    <property type="match status" value="1"/>
</dbReference>